<reference evidence="9 10" key="1">
    <citation type="submission" date="2020-08" db="EMBL/GenBank/DDBJ databases">
        <title>Novel species isolated from subtropical streams in China.</title>
        <authorList>
            <person name="Lu H."/>
        </authorList>
    </citation>
    <scope>NUCLEOTIDE SEQUENCE [LARGE SCALE GENOMIC DNA]</scope>
    <source>
        <strain evidence="9 10">FT31W</strain>
    </source>
</reference>
<feature type="active site" description="Charge relay system" evidence="7">
    <location>
        <position position="74"/>
    </location>
</feature>
<gene>
    <name evidence="7 9" type="primary">gatA</name>
    <name evidence="9" type="ORF">H8K27_11645</name>
</gene>
<dbReference type="HAMAP" id="MF_00120">
    <property type="entry name" value="GatA"/>
    <property type="match status" value="1"/>
</dbReference>
<accession>A0ABR6YPF8</accession>
<dbReference type="Gene3D" id="3.90.1300.10">
    <property type="entry name" value="Amidase signature (AS) domain"/>
    <property type="match status" value="1"/>
</dbReference>
<keyword evidence="3 7" id="KW-0436">Ligase</keyword>
<comment type="caution">
    <text evidence="9">The sequence shown here is derived from an EMBL/GenBank/DDBJ whole genome shotgun (WGS) entry which is preliminary data.</text>
</comment>
<feature type="active site" description="Charge relay system" evidence="7">
    <location>
        <position position="149"/>
    </location>
</feature>
<comment type="subunit">
    <text evidence="1 7">Heterotrimer of A, B and C subunits.</text>
</comment>
<dbReference type="GO" id="GO:0050567">
    <property type="term" value="F:glutaminyl-tRNA synthase (glutamine-hydrolyzing) activity"/>
    <property type="evidence" value="ECO:0007669"/>
    <property type="project" value="UniProtKB-EC"/>
</dbReference>
<evidence type="ECO:0000256" key="6">
    <source>
        <dbReference type="ARBA" id="ARBA00022917"/>
    </source>
</evidence>
<dbReference type="InterPro" id="IPR000120">
    <property type="entry name" value="Amidase"/>
</dbReference>
<dbReference type="Pfam" id="PF01425">
    <property type="entry name" value="Amidase"/>
    <property type="match status" value="1"/>
</dbReference>
<comment type="similarity">
    <text evidence="7">Belongs to the amidase family. GatA subfamily.</text>
</comment>
<dbReference type="Proteomes" id="UP000613113">
    <property type="component" value="Unassembled WGS sequence"/>
</dbReference>
<dbReference type="PANTHER" id="PTHR11895:SF151">
    <property type="entry name" value="GLUTAMYL-TRNA(GLN) AMIDOTRANSFERASE SUBUNIT A"/>
    <property type="match status" value="1"/>
</dbReference>
<comment type="catalytic activity">
    <reaction evidence="7">
        <text>L-glutamyl-tRNA(Gln) + L-glutamine + ATP + H2O = L-glutaminyl-tRNA(Gln) + L-glutamate + ADP + phosphate + H(+)</text>
        <dbReference type="Rhea" id="RHEA:17521"/>
        <dbReference type="Rhea" id="RHEA-COMP:9681"/>
        <dbReference type="Rhea" id="RHEA-COMP:9684"/>
        <dbReference type="ChEBI" id="CHEBI:15377"/>
        <dbReference type="ChEBI" id="CHEBI:15378"/>
        <dbReference type="ChEBI" id="CHEBI:29985"/>
        <dbReference type="ChEBI" id="CHEBI:30616"/>
        <dbReference type="ChEBI" id="CHEBI:43474"/>
        <dbReference type="ChEBI" id="CHEBI:58359"/>
        <dbReference type="ChEBI" id="CHEBI:78520"/>
        <dbReference type="ChEBI" id="CHEBI:78521"/>
        <dbReference type="ChEBI" id="CHEBI:456216"/>
        <dbReference type="EC" id="6.3.5.7"/>
    </reaction>
</comment>
<keyword evidence="4 7" id="KW-0547">Nucleotide-binding</keyword>
<dbReference type="InterPro" id="IPR036928">
    <property type="entry name" value="AS_sf"/>
</dbReference>
<evidence type="ECO:0000313" key="9">
    <source>
        <dbReference type="EMBL" id="MBC3885786.1"/>
    </source>
</evidence>
<evidence type="ECO:0000259" key="8">
    <source>
        <dbReference type="Pfam" id="PF01425"/>
    </source>
</evidence>
<evidence type="ECO:0000256" key="4">
    <source>
        <dbReference type="ARBA" id="ARBA00022741"/>
    </source>
</evidence>
<dbReference type="EC" id="6.3.5.7" evidence="7"/>
<feature type="active site" description="Acyl-ester intermediate" evidence="7">
    <location>
        <position position="173"/>
    </location>
</feature>
<proteinExistence type="inferred from homology"/>
<keyword evidence="6 7" id="KW-0648">Protein biosynthesis</keyword>
<evidence type="ECO:0000256" key="5">
    <source>
        <dbReference type="ARBA" id="ARBA00022840"/>
    </source>
</evidence>
<sequence length="486" mass="52012">MHTKTLAQLSAMLQSKQVSATELAQHFLSRIQGSDLNAFLHVDPALTLEQAAAADARIAAGTATALTGIPVAHKDIFVTRRLRSTAGSHMLENYVSPFDATVVEKLAQAGMVTLGKLNCDEFAMGSSNENSYFGAVKNPWDKTAVPGGSSGGSAAAIAARLAPAVTGTDTGGSIRQPASFCGVTGIKPTYGSVSRYGMIAFASSLDQGGPMAQTAQDCGLLLNAMVGFDAKDSTSLERQPEDFNRDLNQSLQGLRIGVPKEFFGDGLAKDVEQAVRAALDQYVKLGATLVEISLPKTELSIPVYYVIAPAEASSNLSRFDGVRYGHRAASYTDLNDMYRQSRTEGFGAEVKRRILVGAYVLSHGYYDAYYLQAQKIRRLIAQDFAAAFEKCDVIMGPVAPTVAWDLGAQSDDPVANYLADIFTLSTSLAGLPGMSIPCGFGQGDKNAKRPVGLQLIGNYFTEARLLNIAHQYQQVTDWHQRTPDAI</sequence>
<keyword evidence="5 7" id="KW-0067">ATP-binding</keyword>
<dbReference type="NCBIfam" id="TIGR00132">
    <property type="entry name" value="gatA"/>
    <property type="match status" value="1"/>
</dbReference>
<evidence type="ECO:0000256" key="7">
    <source>
        <dbReference type="HAMAP-Rule" id="MF_00120"/>
    </source>
</evidence>
<protein>
    <recommendedName>
        <fullName evidence="2 7">Glutamyl-tRNA(Gln) amidotransferase subunit A</fullName>
        <shortName evidence="7">Glu-ADT subunit A</shortName>
        <ecNumber evidence="7">6.3.5.7</ecNumber>
    </recommendedName>
</protein>
<dbReference type="InterPro" id="IPR004412">
    <property type="entry name" value="GatA"/>
</dbReference>
<evidence type="ECO:0000256" key="1">
    <source>
        <dbReference type="ARBA" id="ARBA00011123"/>
    </source>
</evidence>
<name>A0ABR6YPF8_9BURK</name>
<evidence type="ECO:0000256" key="3">
    <source>
        <dbReference type="ARBA" id="ARBA00022598"/>
    </source>
</evidence>
<dbReference type="RefSeq" id="WP_186863342.1">
    <property type="nucleotide sequence ID" value="NZ_JACOGC010000004.1"/>
</dbReference>
<evidence type="ECO:0000256" key="2">
    <source>
        <dbReference type="ARBA" id="ARBA00014428"/>
    </source>
</evidence>
<evidence type="ECO:0000313" key="10">
    <source>
        <dbReference type="Proteomes" id="UP000613113"/>
    </source>
</evidence>
<keyword evidence="10" id="KW-1185">Reference proteome</keyword>
<organism evidence="9 10">
    <name type="scientific">Undibacterium griseum</name>
    <dbReference type="NCBI Taxonomy" id="2762295"/>
    <lineage>
        <taxon>Bacteria</taxon>
        <taxon>Pseudomonadati</taxon>
        <taxon>Pseudomonadota</taxon>
        <taxon>Betaproteobacteria</taxon>
        <taxon>Burkholderiales</taxon>
        <taxon>Oxalobacteraceae</taxon>
        <taxon>Undibacterium</taxon>
    </lineage>
</organism>
<dbReference type="EMBL" id="JACOGC010000004">
    <property type="protein sequence ID" value="MBC3885786.1"/>
    <property type="molecule type" value="Genomic_DNA"/>
</dbReference>
<dbReference type="InterPro" id="IPR023631">
    <property type="entry name" value="Amidase_dom"/>
</dbReference>
<feature type="domain" description="Amidase" evidence="8">
    <location>
        <begin position="22"/>
        <end position="466"/>
    </location>
</feature>
<dbReference type="PANTHER" id="PTHR11895">
    <property type="entry name" value="TRANSAMIDASE"/>
    <property type="match status" value="1"/>
</dbReference>
<comment type="function">
    <text evidence="7">Allows the formation of correctly charged Gln-tRNA(Gln) through the transamidation of misacylated Glu-tRNA(Gln) in organisms which lack glutaminyl-tRNA synthetase. The reaction takes place in the presence of glutamine and ATP through an activated gamma-phospho-Glu-tRNA(Gln).</text>
</comment>
<dbReference type="SUPFAM" id="SSF75304">
    <property type="entry name" value="Amidase signature (AS) enzymes"/>
    <property type="match status" value="1"/>
</dbReference>